<keyword evidence="3" id="KW-1133">Transmembrane helix</keyword>
<keyword evidence="3" id="KW-0472">Membrane</keyword>
<dbReference type="Proteomes" id="UP000324705">
    <property type="component" value="Chromosome 2A"/>
</dbReference>
<reference evidence="5 6" key="1">
    <citation type="submission" date="2017-09" db="EMBL/GenBank/DDBJ databases">
        <authorList>
            <consortium name="International Durum Wheat Genome Sequencing Consortium (IDWGSC)"/>
            <person name="Milanesi L."/>
        </authorList>
    </citation>
    <scope>NUCLEOTIDE SEQUENCE [LARGE SCALE GENOMIC DNA]</scope>
    <source>
        <strain evidence="6">cv. Svevo</strain>
    </source>
</reference>
<keyword evidence="3" id="KW-0812">Transmembrane</keyword>
<name>A0A9R1NH31_TRITD</name>
<sequence>MPDVRCPQYLDLSCSPNHAPRPPSCVSPPICIGLVAASVAILLALWFRRPLFEQLPDGGADQNPVIAEEVDEIAASIPEALAPSQAEAYLSDGGSSDGEDKASRVLERTVVFINAAIDSRSGEVSGIVNNMLNALGGILLNIHSCNCHESTIHPANGLLIQALAIFCGNTDRVQSIFATGDYTIEPYTEVFDCWVSKLEEDAEWICPELVSRLISMIHQYRWSYFEECWVPLNNSHRPDMFTADFLIICNRQMTWKVTAELKYELRQEIVGLIVPLYEASLFALDANRSRLSEILRWLKRVMAGKKKQKKYTVEELERVVRELFEG</sequence>
<dbReference type="GO" id="GO:0005546">
    <property type="term" value="F:phosphatidylinositol-4,5-bisphosphate binding"/>
    <property type="evidence" value="ECO:0007669"/>
    <property type="project" value="InterPro"/>
</dbReference>
<dbReference type="InterPro" id="IPR046364">
    <property type="entry name" value="Exo70_C"/>
</dbReference>
<evidence type="ECO:0000256" key="1">
    <source>
        <dbReference type="ARBA" id="ARBA00006756"/>
    </source>
</evidence>
<dbReference type="GO" id="GO:0006887">
    <property type="term" value="P:exocytosis"/>
    <property type="evidence" value="ECO:0007669"/>
    <property type="project" value="InterPro"/>
</dbReference>
<comment type="similarity">
    <text evidence="1">Belongs to the EXO70 family.</text>
</comment>
<protein>
    <recommendedName>
        <fullName evidence="4">Exocyst complex subunit Exo70 C-terminal domain-containing protein</fullName>
    </recommendedName>
</protein>
<dbReference type="Gramene" id="TRITD2Av1G007550.3">
    <property type="protein sequence ID" value="TRITD2Av1G007550.3"/>
    <property type="gene ID" value="TRITD2Av1G007550"/>
</dbReference>
<feature type="domain" description="Exocyst complex subunit Exo70 C-terminal" evidence="4">
    <location>
        <begin position="240"/>
        <end position="320"/>
    </location>
</feature>
<dbReference type="Gene3D" id="1.20.1280.170">
    <property type="entry name" value="Exocyst complex component Exo70"/>
    <property type="match status" value="1"/>
</dbReference>
<evidence type="ECO:0000256" key="2">
    <source>
        <dbReference type="ARBA" id="ARBA00022448"/>
    </source>
</evidence>
<proteinExistence type="inferred from homology"/>
<dbReference type="Pfam" id="PF03081">
    <property type="entry name" value="Exo70_C"/>
    <property type="match status" value="1"/>
</dbReference>
<dbReference type="GO" id="GO:0000145">
    <property type="term" value="C:exocyst"/>
    <property type="evidence" value="ECO:0007669"/>
    <property type="project" value="InterPro"/>
</dbReference>
<dbReference type="AlphaFoldDB" id="A0A9R1NH31"/>
<keyword evidence="6" id="KW-1185">Reference proteome</keyword>
<dbReference type="InterPro" id="IPR016159">
    <property type="entry name" value="Cullin_repeat-like_dom_sf"/>
</dbReference>
<evidence type="ECO:0000256" key="3">
    <source>
        <dbReference type="SAM" id="Phobius"/>
    </source>
</evidence>
<gene>
    <name evidence="5" type="ORF">TRITD_2Av1G007550</name>
</gene>
<evidence type="ECO:0000313" key="5">
    <source>
        <dbReference type="EMBL" id="VAH24797.1"/>
    </source>
</evidence>
<dbReference type="SUPFAM" id="SSF74788">
    <property type="entry name" value="Cullin repeat-like"/>
    <property type="match status" value="1"/>
</dbReference>
<feature type="transmembrane region" description="Helical" evidence="3">
    <location>
        <begin position="26"/>
        <end position="47"/>
    </location>
</feature>
<evidence type="ECO:0000313" key="6">
    <source>
        <dbReference type="Proteomes" id="UP000324705"/>
    </source>
</evidence>
<accession>A0A9R1NH31</accession>
<keyword evidence="2" id="KW-0813">Transport</keyword>
<dbReference type="EMBL" id="LT934113">
    <property type="protein sequence ID" value="VAH24797.1"/>
    <property type="molecule type" value="Genomic_DNA"/>
</dbReference>
<evidence type="ECO:0000259" key="4">
    <source>
        <dbReference type="Pfam" id="PF03081"/>
    </source>
</evidence>
<organism evidence="5 6">
    <name type="scientific">Triticum turgidum subsp. durum</name>
    <name type="common">Durum wheat</name>
    <name type="synonym">Triticum durum</name>
    <dbReference type="NCBI Taxonomy" id="4567"/>
    <lineage>
        <taxon>Eukaryota</taxon>
        <taxon>Viridiplantae</taxon>
        <taxon>Streptophyta</taxon>
        <taxon>Embryophyta</taxon>
        <taxon>Tracheophyta</taxon>
        <taxon>Spermatophyta</taxon>
        <taxon>Magnoliopsida</taxon>
        <taxon>Liliopsida</taxon>
        <taxon>Poales</taxon>
        <taxon>Poaceae</taxon>
        <taxon>BOP clade</taxon>
        <taxon>Pooideae</taxon>
        <taxon>Triticodae</taxon>
        <taxon>Triticeae</taxon>
        <taxon>Triticinae</taxon>
        <taxon>Triticum</taxon>
    </lineage>
</organism>